<evidence type="ECO:0000313" key="2">
    <source>
        <dbReference type="Proteomes" id="UP000031246"/>
    </source>
</evidence>
<name>A0A0C1FUL3_9SPHI</name>
<proteinExistence type="predicted"/>
<reference evidence="1 2" key="1">
    <citation type="submission" date="2014-10" db="EMBL/GenBank/DDBJ databases">
        <title>Pedobacter Kyungheensis.</title>
        <authorList>
            <person name="Anderson B.M."/>
            <person name="Newman J.D."/>
        </authorList>
    </citation>
    <scope>NUCLEOTIDE SEQUENCE [LARGE SCALE GENOMIC DNA]</scope>
    <source>
        <strain evidence="1 2">KACC 16221</strain>
    </source>
</reference>
<gene>
    <name evidence="1" type="ORF">OC25_21115</name>
</gene>
<comment type="caution">
    <text evidence="1">The sequence shown here is derived from an EMBL/GenBank/DDBJ whole genome shotgun (WGS) entry which is preliminary data.</text>
</comment>
<dbReference type="Proteomes" id="UP000031246">
    <property type="component" value="Unassembled WGS sequence"/>
</dbReference>
<protein>
    <submittedName>
        <fullName evidence="1">Uncharacterized protein</fullName>
    </submittedName>
</protein>
<dbReference type="EMBL" id="JSYN01000028">
    <property type="protein sequence ID" value="KIA91549.1"/>
    <property type="molecule type" value="Genomic_DNA"/>
</dbReference>
<keyword evidence="2" id="KW-1185">Reference proteome</keyword>
<sequence length="67" mass="7939">MEKSQTNQNLKNAKEEENLNDDRKHIYKFILAPFSFESSHHFNKIHKRRFHSFGCIHELGKLPGAML</sequence>
<evidence type="ECO:0000313" key="1">
    <source>
        <dbReference type="EMBL" id="KIA91549.1"/>
    </source>
</evidence>
<accession>A0A0C1FUL3</accession>
<dbReference type="AlphaFoldDB" id="A0A0C1FUL3"/>
<organism evidence="1 2">
    <name type="scientific">Pedobacter kyungheensis</name>
    <dbReference type="NCBI Taxonomy" id="1069985"/>
    <lineage>
        <taxon>Bacteria</taxon>
        <taxon>Pseudomonadati</taxon>
        <taxon>Bacteroidota</taxon>
        <taxon>Sphingobacteriia</taxon>
        <taxon>Sphingobacteriales</taxon>
        <taxon>Sphingobacteriaceae</taxon>
        <taxon>Pedobacter</taxon>
    </lineage>
</organism>